<keyword evidence="3" id="KW-1185">Reference proteome</keyword>
<proteinExistence type="predicted"/>
<feature type="domain" description="BTB" evidence="1">
    <location>
        <begin position="19"/>
        <end position="102"/>
    </location>
</feature>
<dbReference type="InterPro" id="IPR000210">
    <property type="entry name" value="BTB/POZ_dom"/>
</dbReference>
<dbReference type="Proteomes" id="UP000613580">
    <property type="component" value="Unassembled WGS sequence"/>
</dbReference>
<dbReference type="Pfam" id="PF00651">
    <property type="entry name" value="BTB"/>
    <property type="match status" value="1"/>
</dbReference>
<dbReference type="AlphaFoldDB" id="A0A8H6STS9"/>
<protein>
    <recommendedName>
        <fullName evidence="1">BTB domain-containing protein</fullName>
    </recommendedName>
</protein>
<dbReference type="OrthoDB" id="2879636at2759"/>
<dbReference type="CDD" id="cd18186">
    <property type="entry name" value="BTB_POZ_ZBTB_KLHL-like"/>
    <property type="match status" value="1"/>
</dbReference>
<reference evidence="2" key="1">
    <citation type="submission" date="2020-05" db="EMBL/GenBank/DDBJ databases">
        <title>Mycena genomes resolve the evolution of fungal bioluminescence.</title>
        <authorList>
            <person name="Tsai I.J."/>
        </authorList>
    </citation>
    <scope>NUCLEOTIDE SEQUENCE</scope>
    <source>
        <strain evidence="2">110903Hualien_Pintung</strain>
    </source>
</reference>
<accession>A0A8H6STS9</accession>
<dbReference type="SUPFAM" id="SSF54695">
    <property type="entry name" value="POZ domain"/>
    <property type="match status" value="1"/>
</dbReference>
<dbReference type="Gene3D" id="3.30.710.10">
    <property type="entry name" value="Potassium Channel Kv1.1, Chain A"/>
    <property type="match status" value="1"/>
</dbReference>
<sequence length="304" mass="34966">MDVDSLPSKEPTRCEELWFADCGLVIRAENTVFRVSRDVLAFHSSVFRDMLALPNDVDDIEYFLKALIHYDFFKPKAMDNPFEVVAGVLRISHKYDVPALRKRALHLITAVFPTKLSDVPNNSRARQSWHEWTPSMEVVVSLARKLSLDWILPFAFYELCRTSHELDILTSDELSVEDKHRWAKGSARLTVNWNSAILDSIWNPLYIDGCKFPSICLEQRVIARKDAEMDRAYDTDAPRYPLNIYGETSLQGLCTMVCSVCSKHIAQAFSEARQEFWVQLPAVFNLPSWEVLEKMKLEALEGNM</sequence>
<dbReference type="InterPro" id="IPR011333">
    <property type="entry name" value="SKP1/BTB/POZ_sf"/>
</dbReference>
<dbReference type="EMBL" id="JACAZE010000009">
    <property type="protein sequence ID" value="KAF7305713.1"/>
    <property type="molecule type" value="Genomic_DNA"/>
</dbReference>
<comment type="caution">
    <text evidence="2">The sequence shown here is derived from an EMBL/GenBank/DDBJ whole genome shotgun (WGS) entry which is preliminary data.</text>
</comment>
<name>A0A8H6STS9_MYCCL</name>
<organism evidence="2 3">
    <name type="scientific">Mycena chlorophos</name>
    <name type="common">Agaric fungus</name>
    <name type="synonym">Agaricus chlorophos</name>
    <dbReference type="NCBI Taxonomy" id="658473"/>
    <lineage>
        <taxon>Eukaryota</taxon>
        <taxon>Fungi</taxon>
        <taxon>Dikarya</taxon>
        <taxon>Basidiomycota</taxon>
        <taxon>Agaricomycotina</taxon>
        <taxon>Agaricomycetes</taxon>
        <taxon>Agaricomycetidae</taxon>
        <taxon>Agaricales</taxon>
        <taxon>Marasmiineae</taxon>
        <taxon>Mycenaceae</taxon>
        <taxon>Mycena</taxon>
    </lineage>
</organism>
<evidence type="ECO:0000259" key="1">
    <source>
        <dbReference type="Pfam" id="PF00651"/>
    </source>
</evidence>
<evidence type="ECO:0000313" key="3">
    <source>
        <dbReference type="Proteomes" id="UP000613580"/>
    </source>
</evidence>
<evidence type="ECO:0000313" key="2">
    <source>
        <dbReference type="EMBL" id="KAF7305713.1"/>
    </source>
</evidence>
<gene>
    <name evidence="2" type="ORF">HMN09_00724600</name>
</gene>